<keyword evidence="3" id="KW-1185">Reference proteome</keyword>
<keyword evidence="1" id="KW-0732">Signal</keyword>
<sequence length="149" mass="16446">KVLGWTFLLVGSFLSFILLKKEMNSLGEQGKRSSFGHMEVPFGGKEGNDGISSGDPMIRSSLQYVAVARWGAPEGGFFSAQRITSLPDIARQDRRTDAFATSPTSMLAREIAGADRVIELIINDNYNNNNNNNNNNNLRPIMPQRISIL</sequence>
<feature type="chain" id="PRO_5003838444" evidence="1">
    <location>
        <begin position="20"/>
        <end position="149"/>
    </location>
</feature>
<name>K0TFZ1_THAOC</name>
<organism evidence="2 3">
    <name type="scientific">Thalassiosira oceanica</name>
    <name type="common">Marine diatom</name>
    <dbReference type="NCBI Taxonomy" id="159749"/>
    <lineage>
        <taxon>Eukaryota</taxon>
        <taxon>Sar</taxon>
        <taxon>Stramenopiles</taxon>
        <taxon>Ochrophyta</taxon>
        <taxon>Bacillariophyta</taxon>
        <taxon>Coscinodiscophyceae</taxon>
        <taxon>Thalassiosirophycidae</taxon>
        <taxon>Thalassiosirales</taxon>
        <taxon>Thalassiosiraceae</taxon>
        <taxon>Thalassiosira</taxon>
    </lineage>
</organism>
<reference evidence="2 3" key="1">
    <citation type="journal article" date="2012" name="Genome Biol.">
        <title>Genome and low-iron response of an oceanic diatom adapted to chronic iron limitation.</title>
        <authorList>
            <person name="Lommer M."/>
            <person name="Specht M."/>
            <person name="Roy A.S."/>
            <person name="Kraemer L."/>
            <person name="Andreson R."/>
            <person name="Gutowska M.A."/>
            <person name="Wolf J."/>
            <person name="Bergner S.V."/>
            <person name="Schilhabel M.B."/>
            <person name="Klostermeier U.C."/>
            <person name="Beiko R.G."/>
            <person name="Rosenstiel P."/>
            <person name="Hippler M."/>
            <person name="Laroche J."/>
        </authorList>
    </citation>
    <scope>NUCLEOTIDE SEQUENCE [LARGE SCALE GENOMIC DNA]</scope>
    <source>
        <strain evidence="2 3">CCMP1005</strain>
    </source>
</reference>
<gene>
    <name evidence="2" type="ORF">THAOC_09296</name>
</gene>
<evidence type="ECO:0000313" key="3">
    <source>
        <dbReference type="Proteomes" id="UP000266841"/>
    </source>
</evidence>
<feature type="signal peptide" evidence="1">
    <location>
        <begin position="1"/>
        <end position="19"/>
    </location>
</feature>
<protein>
    <submittedName>
        <fullName evidence="2">Uncharacterized protein</fullName>
    </submittedName>
</protein>
<dbReference type="AlphaFoldDB" id="K0TFZ1"/>
<evidence type="ECO:0000256" key="1">
    <source>
        <dbReference type="SAM" id="SignalP"/>
    </source>
</evidence>
<proteinExistence type="predicted"/>
<dbReference type="EMBL" id="AGNL01010060">
    <property type="protein sequence ID" value="EJK69447.1"/>
    <property type="molecule type" value="Genomic_DNA"/>
</dbReference>
<evidence type="ECO:0000313" key="2">
    <source>
        <dbReference type="EMBL" id="EJK69447.1"/>
    </source>
</evidence>
<comment type="caution">
    <text evidence="2">The sequence shown here is derived from an EMBL/GenBank/DDBJ whole genome shotgun (WGS) entry which is preliminary data.</text>
</comment>
<dbReference type="Proteomes" id="UP000266841">
    <property type="component" value="Unassembled WGS sequence"/>
</dbReference>
<feature type="non-terminal residue" evidence="2">
    <location>
        <position position="1"/>
    </location>
</feature>
<accession>K0TFZ1</accession>